<comment type="caution">
    <text evidence="1">The sequence shown here is derived from an EMBL/GenBank/DDBJ whole genome shotgun (WGS) entry which is preliminary data.</text>
</comment>
<evidence type="ECO:0000313" key="1">
    <source>
        <dbReference type="EMBL" id="MFM9328640.1"/>
    </source>
</evidence>
<protein>
    <submittedName>
        <fullName evidence="1">Uncharacterized protein</fullName>
    </submittedName>
</protein>
<dbReference type="Proteomes" id="UP001631969">
    <property type="component" value="Unassembled WGS sequence"/>
</dbReference>
<organism evidence="1 2">
    <name type="scientific">Paenibacillus mesotrionivorans</name>
    <dbReference type="NCBI Taxonomy" id="3160968"/>
    <lineage>
        <taxon>Bacteria</taxon>
        <taxon>Bacillati</taxon>
        <taxon>Bacillota</taxon>
        <taxon>Bacilli</taxon>
        <taxon>Bacillales</taxon>
        <taxon>Paenibacillaceae</taxon>
        <taxon>Paenibacillus</taxon>
    </lineage>
</organism>
<sequence>MLLYRMTKLVEDHSRLKQDFTDPFGELMEMARAREQMELSLRGVAEEDCSDWGRHATY</sequence>
<name>A0ACC7NWU5_9BACL</name>
<accession>A0ACC7NWU5</accession>
<gene>
    <name evidence="1" type="ORF">ACI1P1_10105</name>
</gene>
<proteinExistence type="predicted"/>
<dbReference type="EMBL" id="JBJURJ010000006">
    <property type="protein sequence ID" value="MFM9328640.1"/>
    <property type="molecule type" value="Genomic_DNA"/>
</dbReference>
<evidence type="ECO:0000313" key="2">
    <source>
        <dbReference type="Proteomes" id="UP001631969"/>
    </source>
</evidence>
<keyword evidence="2" id="KW-1185">Reference proteome</keyword>
<reference evidence="1" key="1">
    <citation type="submission" date="2024-12" db="EMBL/GenBank/DDBJ databases">
        <authorList>
            <person name="Wu N."/>
        </authorList>
    </citation>
    <scope>NUCLEOTIDE SEQUENCE</scope>
    <source>
        <strain evidence="1">P15</strain>
    </source>
</reference>